<dbReference type="AlphaFoldDB" id="E5B0R4"/>
<keyword evidence="3" id="KW-0378">Hydrolase</keyword>
<dbReference type="GO" id="GO:0004190">
    <property type="term" value="F:aspartic-type endopeptidase activity"/>
    <property type="evidence" value="ECO:0007669"/>
    <property type="project" value="UniProtKB-EC"/>
</dbReference>
<dbReference type="GO" id="GO:0006508">
    <property type="term" value="P:proteolysis"/>
    <property type="evidence" value="ECO:0007669"/>
    <property type="project" value="UniProtKB-KW"/>
</dbReference>
<feature type="chain" id="PRO_5003195394" evidence="2">
    <location>
        <begin position="18"/>
        <end position="313"/>
    </location>
</feature>
<dbReference type="EMBL" id="FR719184">
    <property type="protein sequence ID" value="CBX79065.1"/>
    <property type="molecule type" value="Genomic_DNA"/>
</dbReference>
<feature type="active site" evidence="1">
    <location>
        <position position="228"/>
    </location>
</feature>
<evidence type="ECO:0000256" key="1">
    <source>
        <dbReference type="PIRSR" id="PIRSR001522-1"/>
    </source>
</evidence>
<feature type="active site" evidence="1">
    <location>
        <position position="104"/>
    </location>
</feature>
<dbReference type="Pfam" id="PF01278">
    <property type="entry name" value="Omptin"/>
    <property type="match status" value="1"/>
</dbReference>
<dbReference type="EC" id="3.4.23.49" evidence="3"/>
<feature type="signal peptide" evidence="2">
    <location>
        <begin position="1"/>
        <end position="17"/>
    </location>
</feature>
<keyword evidence="3" id="KW-0645">Protease</keyword>
<dbReference type="GO" id="GO:0009279">
    <property type="term" value="C:cell outer membrane"/>
    <property type="evidence" value="ECO:0007669"/>
    <property type="project" value="InterPro"/>
</dbReference>
<dbReference type="SUPFAM" id="SSF69917">
    <property type="entry name" value="OMPT-like"/>
    <property type="match status" value="1"/>
</dbReference>
<dbReference type="PRINTS" id="PR00482">
    <property type="entry name" value="OMPTIN"/>
</dbReference>
<dbReference type="InterPro" id="IPR000036">
    <property type="entry name" value="Peptidase_A26_omptin"/>
</dbReference>
<dbReference type="PIRSF" id="PIRSF001522">
    <property type="entry name" value="Peptidase_A26"/>
    <property type="match status" value="1"/>
</dbReference>
<proteinExistence type="predicted"/>
<accession>E5B0R4</accession>
<protein>
    <submittedName>
        <fullName evidence="3">Outer membrane protease</fullName>
        <ecNumber evidence="3">3.4.23.49</ecNumber>
    </submittedName>
</protein>
<sequence length="313" mass="35220">MRFKLLALALSSPLAFAAIADTVTDSFTHGKVSGEMAAGTLSGKTKERVYHPVSADKVSQLNWKYSNAAIVKGALYWDFIPWLSLGASAWTTIASRGGYMDDTDWLDEGSRRWTAQSKHPATRLNYANEFDLNIKQWLLNEPDYRLGVMAGYQENRYSFKSNGGFYNYPGEDSSIREIGAFPAGTTVIGYRQRFKIPYMGLTGRYRYERFEFGGTFKFSGWVSASDNDEHYLTNTTFKANKANQKFYSLAADAGYYVTPKAKIYLDSIWSRTTNKKGNMSVNNHTDGTEETFANVSGIENDNYMISVGLKYAF</sequence>
<evidence type="ECO:0000256" key="2">
    <source>
        <dbReference type="SAM" id="SignalP"/>
    </source>
</evidence>
<name>E5B0R4_ERWAM</name>
<feature type="active site" evidence="1">
    <location>
        <position position="102"/>
    </location>
</feature>
<evidence type="ECO:0000313" key="3">
    <source>
        <dbReference type="EMBL" id="CBX79065.1"/>
    </source>
</evidence>
<gene>
    <name evidence="3" type="primary">ompT</name>
    <name evidence="3" type="ORF">EAIL5_0245</name>
</gene>
<dbReference type="Gene3D" id="2.40.128.90">
    <property type="entry name" value="OMPT-like"/>
    <property type="match status" value="1"/>
</dbReference>
<reference evidence="3" key="1">
    <citation type="journal article" date="2011" name="J. Bacteriol.">
        <title>Genome Sequence of an Erwinia amylovora Strain with Pathogenicity Restricted to Rubus Plants.</title>
        <authorList>
            <person name="Powney R."/>
            <person name="Smits T.H."/>
            <person name="Sawbridge T."/>
            <person name="Frey B."/>
            <person name="Blom J."/>
            <person name="Frey J.E."/>
            <person name="Plummer K.M."/>
            <person name="Beer S.V."/>
            <person name="Luck J."/>
            <person name="Duffy B."/>
            <person name="Rodoni B."/>
        </authorList>
    </citation>
    <scope>NUCLEOTIDE SEQUENCE</scope>
    <source>
        <strain evidence="3">ATCC BAA-2158</strain>
    </source>
</reference>
<dbReference type="InterPro" id="IPR020080">
    <property type="entry name" value="OM_adhesin/peptidase_omptin"/>
</dbReference>
<organism evidence="3">
    <name type="scientific">Erwinia amylovora ATCC BAA-2158</name>
    <dbReference type="NCBI Taxonomy" id="889211"/>
    <lineage>
        <taxon>Bacteria</taxon>
        <taxon>Pseudomonadati</taxon>
        <taxon>Pseudomonadota</taxon>
        <taxon>Gammaproteobacteria</taxon>
        <taxon>Enterobacterales</taxon>
        <taxon>Erwiniaceae</taxon>
        <taxon>Erwinia</taxon>
    </lineage>
</organism>
<dbReference type="InterPro" id="IPR053724">
    <property type="entry name" value="OMP_A26_sf"/>
</dbReference>
<keyword evidence="2" id="KW-0732">Signal</keyword>
<dbReference type="NCBIfam" id="NF008224">
    <property type="entry name" value="PRK10993.1-4"/>
    <property type="match status" value="1"/>
</dbReference>
<feature type="active site" evidence="1">
    <location>
        <position position="230"/>
    </location>
</feature>